<proteinExistence type="predicted"/>
<sequence length="169" mass="18969">MLGICFGALRGALIVAAILFFLDTFTGLSKSEDWSKSQLIPQFSFIIRWFFDYLQSSSSFLAQDVTGSEMWLNEENDVCAVLSVSPVLCRSTSRFYDALTVLQHRGQDAAGIITIDANNCFRLRKANGLVNDIFEARHIAAFAGQHGDRPCTLPYRRQLQRFGSATFLR</sequence>
<protein>
    <submittedName>
        <fullName evidence="2">Colicin V production protein</fullName>
    </submittedName>
</protein>
<dbReference type="InterPro" id="IPR052719">
    <property type="entry name" value="CvpA-like"/>
</dbReference>
<dbReference type="InterPro" id="IPR029055">
    <property type="entry name" value="Ntn_hydrolases_N"/>
</dbReference>
<dbReference type="InterPro" id="IPR017932">
    <property type="entry name" value="GATase_2_dom"/>
</dbReference>
<dbReference type="Gene3D" id="3.60.20.10">
    <property type="entry name" value="Glutamine Phosphoribosylpyrophosphate, subunit 1, domain 1"/>
    <property type="match status" value="1"/>
</dbReference>
<dbReference type="PANTHER" id="PTHR36926:SF1">
    <property type="entry name" value="COLICIN V PRODUCTION PROTEIN"/>
    <property type="match status" value="1"/>
</dbReference>
<dbReference type="Proteomes" id="UP000269208">
    <property type="component" value="Chromosome"/>
</dbReference>
<gene>
    <name evidence="2" type="primary">cvpA_2</name>
    <name evidence="2" type="ORF">NCTC6754_04409</name>
</gene>
<dbReference type="EMBL" id="LR134190">
    <property type="protein sequence ID" value="VEB56508.1"/>
    <property type="molecule type" value="Genomic_DNA"/>
</dbReference>
<organism evidence="2 3">
    <name type="scientific">Salmonella enterica I</name>
    <dbReference type="NCBI Taxonomy" id="59201"/>
    <lineage>
        <taxon>Bacteria</taxon>
        <taxon>Pseudomonadati</taxon>
        <taxon>Pseudomonadota</taxon>
        <taxon>Gammaproteobacteria</taxon>
        <taxon>Enterobacterales</taxon>
        <taxon>Enterobacteriaceae</taxon>
        <taxon>Salmonella</taxon>
    </lineage>
</organism>
<accession>A0A3S4HU23</accession>
<dbReference type="PANTHER" id="PTHR36926">
    <property type="entry name" value="COLICIN V PRODUCTION PROTEIN"/>
    <property type="match status" value="1"/>
</dbReference>
<dbReference type="AlphaFoldDB" id="A0A3S4HU23"/>
<reference evidence="2 3" key="1">
    <citation type="submission" date="2018-12" db="EMBL/GenBank/DDBJ databases">
        <authorList>
            <consortium name="Pathogen Informatics"/>
        </authorList>
    </citation>
    <scope>NUCLEOTIDE SEQUENCE [LARGE SCALE GENOMIC DNA]</scope>
    <source>
        <strain evidence="2 3">NCTC6754</strain>
    </source>
</reference>
<name>A0A3S4HU23_SALET</name>
<dbReference type="SUPFAM" id="SSF56235">
    <property type="entry name" value="N-terminal nucleophile aminohydrolases (Ntn hydrolases)"/>
    <property type="match status" value="1"/>
</dbReference>
<evidence type="ECO:0000313" key="2">
    <source>
        <dbReference type="EMBL" id="VEB56508.1"/>
    </source>
</evidence>
<dbReference type="PROSITE" id="PS51278">
    <property type="entry name" value="GATASE_TYPE_2"/>
    <property type="match status" value="1"/>
</dbReference>
<evidence type="ECO:0000313" key="3">
    <source>
        <dbReference type="Proteomes" id="UP000269208"/>
    </source>
</evidence>
<evidence type="ECO:0000259" key="1">
    <source>
        <dbReference type="PROSITE" id="PS51278"/>
    </source>
</evidence>
<feature type="domain" description="Glutamine amidotransferase type-2" evidence="1">
    <location>
        <begin position="79"/>
        <end position="169"/>
    </location>
</feature>